<evidence type="ECO:0000256" key="3">
    <source>
        <dbReference type="ARBA" id="ARBA00019465"/>
    </source>
</evidence>
<dbReference type="Gene3D" id="3.40.50.720">
    <property type="entry name" value="NAD(P)-binding Rossmann-like Domain"/>
    <property type="match status" value="1"/>
</dbReference>
<evidence type="ECO:0000256" key="5">
    <source>
        <dbReference type="ARBA" id="ARBA00032024"/>
    </source>
</evidence>
<dbReference type="AlphaFoldDB" id="A0A1N7P4S8"/>
<dbReference type="EMBL" id="FTOA01000006">
    <property type="protein sequence ID" value="SIT05429.1"/>
    <property type="molecule type" value="Genomic_DNA"/>
</dbReference>
<dbReference type="InterPro" id="IPR013332">
    <property type="entry name" value="KPR_N"/>
</dbReference>
<dbReference type="GO" id="GO:0015940">
    <property type="term" value="P:pantothenate biosynthetic process"/>
    <property type="evidence" value="ECO:0007669"/>
    <property type="project" value="UniProtKB-UniPathway"/>
</dbReference>
<name>A0A1N7P4S8_9PROT</name>
<dbReference type="Proteomes" id="UP000185678">
    <property type="component" value="Unassembled WGS sequence"/>
</dbReference>
<dbReference type="InterPro" id="IPR051402">
    <property type="entry name" value="KPR-Related"/>
</dbReference>
<gene>
    <name evidence="9" type="ORF">SAMN05421779_10650</name>
</gene>
<dbReference type="PANTHER" id="PTHR21708:SF45">
    <property type="entry name" value="2-DEHYDROPANTOATE 2-REDUCTASE"/>
    <property type="match status" value="1"/>
</dbReference>
<proteinExistence type="predicted"/>
<keyword evidence="4" id="KW-0566">Pantothenate biosynthesis</keyword>
<evidence type="ECO:0000256" key="1">
    <source>
        <dbReference type="ARBA" id="ARBA00004994"/>
    </source>
</evidence>
<dbReference type="PANTHER" id="PTHR21708">
    <property type="entry name" value="PROBABLE 2-DEHYDROPANTOATE 2-REDUCTASE"/>
    <property type="match status" value="1"/>
</dbReference>
<protein>
    <recommendedName>
        <fullName evidence="3">2-dehydropantoate 2-reductase</fullName>
        <ecNumber evidence="2">1.1.1.169</ecNumber>
    </recommendedName>
    <alternativeName>
        <fullName evidence="5">Ketopantoate reductase</fullName>
    </alternativeName>
</protein>
<dbReference type="OrthoDB" id="247668at2"/>
<dbReference type="UniPathway" id="UPA00028">
    <property type="reaction ID" value="UER00004"/>
</dbReference>
<dbReference type="EC" id="1.1.1.169" evidence="2"/>
<evidence type="ECO:0000256" key="4">
    <source>
        <dbReference type="ARBA" id="ARBA00022655"/>
    </source>
</evidence>
<evidence type="ECO:0000256" key="2">
    <source>
        <dbReference type="ARBA" id="ARBA00013014"/>
    </source>
</evidence>
<dbReference type="NCBIfam" id="NF005089">
    <property type="entry name" value="PRK06522.1-4"/>
    <property type="match status" value="1"/>
</dbReference>
<dbReference type="FunFam" id="1.10.1040.10:FF:000017">
    <property type="entry name" value="2-dehydropantoate 2-reductase"/>
    <property type="match status" value="1"/>
</dbReference>
<evidence type="ECO:0000259" key="8">
    <source>
        <dbReference type="Pfam" id="PF08546"/>
    </source>
</evidence>
<dbReference type="Pfam" id="PF08546">
    <property type="entry name" value="ApbA_C"/>
    <property type="match status" value="1"/>
</dbReference>
<evidence type="ECO:0000256" key="6">
    <source>
        <dbReference type="ARBA" id="ARBA00048793"/>
    </source>
</evidence>
<comment type="catalytic activity">
    <reaction evidence="6">
        <text>(R)-pantoate + NADP(+) = 2-dehydropantoate + NADPH + H(+)</text>
        <dbReference type="Rhea" id="RHEA:16233"/>
        <dbReference type="ChEBI" id="CHEBI:11561"/>
        <dbReference type="ChEBI" id="CHEBI:15378"/>
        <dbReference type="ChEBI" id="CHEBI:15980"/>
        <dbReference type="ChEBI" id="CHEBI:57783"/>
        <dbReference type="ChEBI" id="CHEBI:58349"/>
        <dbReference type="EC" id="1.1.1.169"/>
    </reaction>
</comment>
<keyword evidence="10" id="KW-1185">Reference proteome</keyword>
<dbReference type="InterPro" id="IPR013752">
    <property type="entry name" value="KPA_reductase"/>
</dbReference>
<feature type="domain" description="Ketopantoate reductase C-terminal" evidence="8">
    <location>
        <begin position="200"/>
        <end position="320"/>
    </location>
</feature>
<reference evidence="9 10" key="1">
    <citation type="submission" date="2017-01" db="EMBL/GenBank/DDBJ databases">
        <authorList>
            <person name="Mah S.A."/>
            <person name="Swanson W.J."/>
            <person name="Moy G.W."/>
            <person name="Vacquier V.D."/>
        </authorList>
    </citation>
    <scope>NUCLEOTIDE SEQUENCE [LARGE SCALE GENOMIC DNA]</scope>
    <source>
        <strain evidence="9 10">DSM 11589</strain>
    </source>
</reference>
<dbReference type="SUPFAM" id="SSF48179">
    <property type="entry name" value="6-phosphogluconate dehydrogenase C-terminal domain-like"/>
    <property type="match status" value="1"/>
</dbReference>
<dbReference type="STRING" id="80876.SAMN05421779_10650"/>
<comment type="pathway">
    <text evidence="1">Cofactor biosynthesis; (R)-pantothenate biosynthesis; (R)-pantoate from 3-methyl-2-oxobutanoate: step 2/2.</text>
</comment>
<dbReference type="InterPro" id="IPR036291">
    <property type="entry name" value="NAD(P)-bd_dom_sf"/>
</dbReference>
<sequence length="333" mass="35684">MKITIIGAGAVGNLLAARLSATPAQVSLLARGEALEAVRRQGIMMVTPLRRVVYAQPHVTDDAHELGPQDVVFLCVKAHALRSALDSLSLLTGPHTVVVPMINGIPWWYPYQQPAPLADQPLNSVDPSEALWRTINPAQVIGATTFVAVENDGPGRIRHISDQRFVFGAISPDSPHTAAMVTEIVDLFGQAGFQSRATDDIREAVWVKLWGNLGFNPLSALTGATLGTLCLDPGTRSVGRAMMLEAKAVAEQLGITFGTSVDERIEMAAGVGDFKTSMLQDFEAGRRLETAAIIGAVIELAERLGMAVPTLRTILALLEMRVRSRDHALQSAA</sequence>
<dbReference type="RefSeq" id="WP_076401381.1">
    <property type="nucleotide sequence ID" value="NZ_FTOA01000006.1"/>
</dbReference>
<organism evidence="9 10">
    <name type="scientific">Insolitispirillum peregrinum</name>
    <dbReference type="NCBI Taxonomy" id="80876"/>
    <lineage>
        <taxon>Bacteria</taxon>
        <taxon>Pseudomonadati</taxon>
        <taxon>Pseudomonadota</taxon>
        <taxon>Alphaproteobacteria</taxon>
        <taxon>Rhodospirillales</taxon>
        <taxon>Novispirillaceae</taxon>
        <taxon>Insolitispirillum</taxon>
    </lineage>
</organism>
<dbReference type="Pfam" id="PF02558">
    <property type="entry name" value="ApbA"/>
    <property type="match status" value="1"/>
</dbReference>
<dbReference type="SUPFAM" id="SSF51735">
    <property type="entry name" value="NAD(P)-binding Rossmann-fold domains"/>
    <property type="match status" value="1"/>
</dbReference>
<dbReference type="GO" id="GO:0005737">
    <property type="term" value="C:cytoplasm"/>
    <property type="evidence" value="ECO:0007669"/>
    <property type="project" value="TreeGrafter"/>
</dbReference>
<feature type="domain" description="Ketopantoate reductase N-terminal" evidence="7">
    <location>
        <begin position="3"/>
        <end position="170"/>
    </location>
</feature>
<evidence type="ECO:0000313" key="9">
    <source>
        <dbReference type="EMBL" id="SIT05429.1"/>
    </source>
</evidence>
<dbReference type="Gene3D" id="1.10.1040.10">
    <property type="entry name" value="N-(1-d-carboxylethyl)-l-norvaline Dehydrogenase, domain 2"/>
    <property type="match status" value="1"/>
</dbReference>
<evidence type="ECO:0000259" key="7">
    <source>
        <dbReference type="Pfam" id="PF02558"/>
    </source>
</evidence>
<accession>A0A1N7P4S8</accession>
<dbReference type="GO" id="GO:0008677">
    <property type="term" value="F:2-dehydropantoate 2-reductase activity"/>
    <property type="evidence" value="ECO:0007669"/>
    <property type="project" value="UniProtKB-EC"/>
</dbReference>
<dbReference type="InterPro" id="IPR008927">
    <property type="entry name" value="6-PGluconate_DH-like_C_sf"/>
</dbReference>
<dbReference type="InterPro" id="IPR013328">
    <property type="entry name" value="6PGD_dom2"/>
</dbReference>
<evidence type="ECO:0000313" key="10">
    <source>
        <dbReference type="Proteomes" id="UP000185678"/>
    </source>
</evidence>